<reference evidence="1 2" key="1">
    <citation type="submission" date="2023-03" db="EMBL/GenBank/DDBJ databases">
        <title>High recombination rates correlate with genetic variation in Cardiocondyla obscurior ants.</title>
        <authorList>
            <person name="Errbii M."/>
        </authorList>
    </citation>
    <scope>NUCLEOTIDE SEQUENCE [LARGE SCALE GENOMIC DNA]</scope>
    <source>
        <strain evidence="1">Alpha-2009</strain>
        <tissue evidence="1">Whole body</tissue>
    </source>
</reference>
<protein>
    <submittedName>
        <fullName evidence="1">Uncharacterized protein</fullName>
    </submittedName>
</protein>
<accession>A0AAW2FT57</accession>
<gene>
    <name evidence="1" type="ORF">PUN28_009540</name>
</gene>
<sequence>MRHEKENPFILLSQSPLLCLDHHKITAHVNHDRLKLYSQCLATVISRRSLSCRAVHNDGHNRMRHSCSED</sequence>
<dbReference type="AlphaFoldDB" id="A0AAW2FT57"/>
<keyword evidence="2" id="KW-1185">Reference proteome</keyword>
<proteinExistence type="predicted"/>
<evidence type="ECO:0000313" key="2">
    <source>
        <dbReference type="Proteomes" id="UP001430953"/>
    </source>
</evidence>
<name>A0AAW2FT57_9HYME</name>
<organism evidence="1 2">
    <name type="scientific">Cardiocondyla obscurior</name>
    <dbReference type="NCBI Taxonomy" id="286306"/>
    <lineage>
        <taxon>Eukaryota</taxon>
        <taxon>Metazoa</taxon>
        <taxon>Ecdysozoa</taxon>
        <taxon>Arthropoda</taxon>
        <taxon>Hexapoda</taxon>
        <taxon>Insecta</taxon>
        <taxon>Pterygota</taxon>
        <taxon>Neoptera</taxon>
        <taxon>Endopterygota</taxon>
        <taxon>Hymenoptera</taxon>
        <taxon>Apocrita</taxon>
        <taxon>Aculeata</taxon>
        <taxon>Formicoidea</taxon>
        <taxon>Formicidae</taxon>
        <taxon>Myrmicinae</taxon>
        <taxon>Cardiocondyla</taxon>
    </lineage>
</organism>
<evidence type="ECO:0000313" key="1">
    <source>
        <dbReference type="EMBL" id="KAL0118978.1"/>
    </source>
</evidence>
<dbReference type="Proteomes" id="UP001430953">
    <property type="component" value="Unassembled WGS sequence"/>
</dbReference>
<comment type="caution">
    <text evidence="1">The sequence shown here is derived from an EMBL/GenBank/DDBJ whole genome shotgun (WGS) entry which is preliminary data.</text>
</comment>
<dbReference type="EMBL" id="JADYXP020000008">
    <property type="protein sequence ID" value="KAL0118978.1"/>
    <property type="molecule type" value="Genomic_DNA"/>
</dbReference>